<keyword evidence="2" id="KW-0812">Transmembrane</keyword>
<evidence type="ECO:0000256" key="2">
    <source>
        <dbReference type="SAM" id="Phobius"/>
    </source>
</evidence>
<feature type="region of interest" description="Disordered" evidence="1">
    <location>
        <begin position="1"/>
        <end position="31"/>
    </location>
</feature>
<organism evidence="3 4">
    <name type="scientific">Plasmodium fragile</name>
    <dbReference type="NCBI Taxonomy" id="5857"/>
    <lineage>
        <taxon>Eukaryota</taxon>
        <taxon>Sar</taxon>
        <taxon>Alveolata</taxon>
        <taxon>Apicomplexa</taxon>
        <taxon>Aconoidasida</taxon>
        <taxon>Haemosporida</taxon>
        <taxon>Plasmodiidae</taxon>
        <taxon>Plasmodium</taxon>
        <taxon>Plasmodium (Plasmodium)</taxon>
    </lineage>
</organism>
<feature type="transmembrane region" description="Helical" evidence="2">
    <location>
        <begin position="282"/>
        <end position="300"/>
    </location>
</feature>
<dbReference type="OrthoDB" id="158360at2759"/>
<reference evidence="3 4" key="1">
    <citation type="submission" date="2014-03" db="EMBL/GenBank/DDBJ databases">
        <title>The Genome Sequence of Plasmodium fragile nilgiri.</title>
        <authorList>
            <consortium name="The Broad Institute Genomics Platform"/>
            <consortium name="The Broad Institute Genome Sequencing Center for Infectious Disease"/>
            <person name="Neafsey D."/>
            <person name="Duraisingh M."/>
            <person name="Young S.K."/>
            <person name="Zeng Q."/>
            <person name="Gargeya S."/>
            <person name="Abouelleil A."/>
            <person name="Alvarado L."/>
            <person name="Chapman S.B."/>
            <person name="Gainer-Dewar J."/>
            <person name="Goldberg J."/>
            <person name="Griggs A."/>
            <person name="Gujja S."/>
            <person name="Hansen M."/>
            <person name="Howarth C."/>
            <person name="Imamovic A."/>
            <person name="Larimer J."/>
            <person name="Pearson M."/>
            <person name="Poon T.W."/>
            <person name="Priest M."/>
            <person name="Roberts A."/>
            <person name="Saif S."/>
            <person name="Shea T."/>
            <person name="Sykes S."/>
            <person name="Wortman J."/>
            <person name="Nusbaum C."/>
            <person name="Birren B."/>
        </authorList>
    </citation>
    <scope>NUCLEOTIDE SEQUENCE [LARGE SCALE GENOMIC DNA]</scope>
    <source>
        <strain evidence="4">nilgiri</strain>
    </source>
</reference>
<dbReference type="OMA" id="ENVIWER"/>
<keyword evidence="4" id="KW-1185">Reference proteome</keyword>
<protein>
    <submittedName>
        <fullName evidence="3">Uncharacterized protein</fullName>
    </submittedName>
</protein>
<sequence length="305" mass="34975">MKSKYEALFDNEPSSSRESNNQINRESTKNEENTVCLNNSLNNIYGKIVKIRKELEKSYNLFYSYNLIVSNEGGGNINPGRNYADVYQRNDALKINTNAKNNLTLNKINALTNSFFMNVETLRNTYSFLGTNNMNGQATMNDENVIWERRIETLTSEANSYIKTLDGIYKTNLSQTERNARNAYNERDGLMGNSLHRDGKKAKKKMGADSAIGYLHNEREILKEVENNLNVFHAQGISTLELIRRQNKFLKNVRKKVIDIYNYVGLSSSLTDAIKKAHKQNLVIVLVGMVLSLLFFYVLYKYVRG</sequence>
<dbReference type="VEuPathDB" id="PlasmoDB:AK88_03953"/>
<dbReference type="EMBL" id="KQ001694">
    <property type="protein sequence ID" value="KJP86400.1"/>
    <property type="molecule type" value="Genomic_DNA"/>
</dbReference>
<evidence type="ECO:0000256" key="1">
    <source>
        <dbReference type="SAM" id="MobiDB-lite"/>
    </source>
</evidence>
<dbReference type="RefSeq" id="XP_012336986.1">
    <property type="nucleotide sequence ID" value="XM_012481563.1"/>
</dbReference>
<evidence type="ECO:0000313" key="4">
    <source>
        <dbReference type="Proteomes" id="UP000054561"/>
    </source>
</evidence>
<keyword evidence="2" id="KW-0472">Membrane</keyword>
<gene>
    <name evidence="3" type="ORF">AK88_03953</name>
</gene>
<dbReference type="Proteomes" id="UP000054561">
    <property type="component" value="Unassembled WGS sequence"/>
</dbReference>
<dbReference type="AlphaFoldDB" id="A0A0D9QH48"/>
<keyword evidence="2" id="KW-1133">Transmembrane helix</keyword>
<feature type="compositionally biased region" description="Polar residues" evidence="1">
    <location>
        <begin position="12"/>
        <end position="25"/>
    </location>
</feature>
<accession>A0A0D9QH48</accession>
<proteinExistence type="predicted"/>
<dbReference type="GeneID" id="24269267"/>
<evidence type="ECO:0000313" key="3">
    <source>
        <dbReference type="EMBL" id="KJP86400.1"/>
    </source>
</evidence>
<name>A0A0D9QH48_PLAFR</name>